<dbReference type="EMBL" id="CP039347">
    <property type="protein sequence ID" value="QCD87916.1"/>
    <property type="molecule type" value="Genomic_DNA"/>
</dbReference>
<organism evidence="1 2">
    <name type="scientific">Vigna unguiculata</name>
    <name type="common">Cowpea</name>
    <dbReference type="NCBI Taxonomy" id="3917"/>
    <lineage>
        <taxon>Eukaryota</taxon>
        <taxon>Viridiplantae</taxon>
        <taxon>Streptophyta</taxon>
        <taxon>Embryophyta</taxon>
        <taxon>Tracheophyta</taxon>
        <taxon>Spermatophyta</taxon>
        <taxon>Magnoliopsida</taxon>
        <taxon>eudicotyledons</taxon>
        <taxon>Gunneridae</taxon>
        <taxon>Pentapetalae</taxon>
        <taxon>rosids</taxon>
        <taxon>fabids</taxon>
        <taxon>Fabales</taxon>
        <taxon>Fabaceae</taxon>
        <taxon>Papilionoideae</taxon>
        <taxon>50 kb inversion clade</taxon>
        <taxon>NPAAA clade</taxon>
        <taxon>indigoferoid/millettioid clade</taxon>
        <taxon>Phaseoleae</taxon>
        <taxon>Vigna</taxon>
    </lineage>
</organism>
<proteinExistence type="predicted"/>
<dbReference type="AlphaFoldDB" id="A0A4D6LHT3"/>
<reference evidence="1 2" key="1">
    <citation type="submission" date="2019-04" db="EMBL/GenBank/DDBJ databases">
        <title>An improved genome assembly and genetic linkage map for asparagus bean, Vigna unguiculata ssp. sesquipedialis.</title>
        <authorList>
            <person name="Xia Q."/>
            <person name="Zhang R."/>
            <person name="Dong Y."/>
        </authorList>
    </citation>
    <scope>NUCLEOTIDE SEQUENCE [LARGE SCALE GENOMIC DNA]</scope>
    <source>
        <tissue evidence="1">Leaf</tissue>
    </source>
</reference>
<name>A0A4D6LHT3_VIGUN</name>
<protein>
    <submittedName>
        <fullName evidence="1">Uncharacterized protein</fullName>
    </submittedName>
</protein>
<sequence>MLRERVKQSVGEPRNLHCLPILIKNSVCDQRRTSAIFAQASPSRLSESCRVSFWVLVRVFRLGNLCQDWATNTLAWAREARLSKNGSPKRGREETLVLVTLNLRPCEEIRVFEREGGSPKRDNVVHTLFHAHSGEVD</sequence>
<accession>A0A4D6LHT3</accession>
<evidence type="ECO:0000313" key="2">
    <source>
        <dbReference type="Proteomes" id="UP000501690"/>
    </source>
</evidence>
<keyword evidence="2" id="KW-1185">Reference proteome</keyword>
<evidence type="ECO:0000313" key="1">
    <source>
        <dbReference type="EMBL" id="QCD87916.1"/>
    </source>
</evidence>
<dbReference type="Proteomes" id="UP000501690">
    <property type="component" value="Linkage Group LG3"/>
</dbReference>
<gene>
    <name evidence="1" type="ORF">DEO72_LG3g2456</name>
</gene>